<dbReference type="AlphaFoldDB" id="A0A1E7K6V3"/>
<organism evidence="2 3">
    <name type="scientific">Streptomyces qinglanensis</name>
    <dbReference type="NCBI Taxonomy" id="943816"/>
    <lineage>
        <taxon>Bacteria</taxon>
        <taxon>Bacillati</taxon>
        <taxon>Actinomycetota</taxon>
        <taxon>Actinomycetes</taxon>
        <taxon>Kitasatosporales</taxon>
        <taxon>Streptomycetaceae</taxon>
        <taxon>Streptomyces</taxon>
    </lineage>
</organism>
<accession>A0A1E7K6V3</accession>
<dbReference type="EMBL" id="LJGV01000022">
    <property type="protein sequence ID" value="OEU99650.1"/>
    <property type="molecule type" value="Genomic_DNA"/>
</dbReference>
<comment type="caution">
    <text evidence="2">The sequence shown here is derived from an EMBL/GenBank/DDBJ whole genome shotgun (WGS) entry which is preliminary data.</text>
</comment>
<proteinExistence type="predicted"/>
<evidence type="ECO:0000259" key="1">
    <source>
        <dbReference type="Pfam" id="PF04149"/>
    </source>
</evidence>
<dbReference type="InterPro" id="IPR007278">
    <property type="entry name" value="DUF397"/>
</dbReference>
<sequence length="71" mass="7311">MADGSRTAPLTCWWYSSGSGNNCVEVAGLAHAAYQAIAIRDSKNSGGPALLFEPEGIVALVADVRDGSLTT</sequence>
<dbReference type="Pfam" id="PF04149">
    <property type="entry name" value="DUF397"/>
    <property type="match status" value="1"/>
</dbReference>
<dbReference type="Proteomes" id="UP000175829">
    <property type="component" value="Unassembled WGS sequence"/>
</dbReference>
<dbReference type="PATRIC" id="fig|943816.4.peg.3432"/>
<name>A0A1E7K6V3_9ACTN</name>
<evidence type="ECO:0000313" key="3">
    <source>
        <dbReference type="Proteomes" id="UP000175829"/>
    </source>
</evidence>
<protein>
    <recommendedName>
        <fullName evidence="1">DUF397 domain-containing protein</fullName>
    </recommendedName>
</protein>
<gene>
    <name evidence="2" type="ORF">AN217_19605</name>
</gene>
<evidence type="ECO:0000313" key="2">
    <source>
        <dbReference type="EMBL" id="OEU99650.1"/>
    </source>
</evidence>
<reference evidence="2 3" key="1">
    <citation type="journal article" date="2016" name="Front. Microbiol.">
        <title>Comparative Genomics Analysis of Streptomyces Species Reveals Their Adaptation to the Marine Environment and Their Diversity at the Genomic Level.</title>
        <authorList>
            <person name="Tian X."/>
            <person name="Zhang Z."/>
            <person name="Yang T."/>
            <person name="Chen M."/>
            <person name="Li J."/>
            <person name="Chen F."/>
            <person name="Yang J."/>
            <person name="Li W."/>
            <person name="Zhang B."/>
            <person name="Zhang Z."/>
            <person name="Wu J."/>
            <person name="Zhang C."/>
            <person name="Long L."/>
            <person name="Xiao J."/>
        </authorList>
    </citation>
    <scope>NUCLEOTIDE SEQUENCE [LARGE SCALE GENOMIC DNA]</scope>
    <source>
        <strain evidence="2 3">SCSIO M10379</strain>
    </source>
</reference>
<feature type="domain" description="DUF397" evidence="1">
    <location>
        <begin position="15"/>
        <end position="65"/>
    </location>
</feature>